<keyword evidence="1 4" id="KW-0328">Glycosyltransferase</keyword>
<dbReference type="PANTHER" id="PTHR42679:SF2">
    <property type="entry name" value="S-METHYL-5'-THIOADENOSINE PHOSPHORYLASE"/>
    <property type="match status" value="1"/>
</dbReference>
<dbReference type="InterPro" id="IPR010044">
    <property type="entry name" value="MTAP"/>
</dbReference>
<feature type="domain" description="Nucleoside phosphorylase" evidence="3">
    <location>
        <begin position="4"/>
        <end position="211"/>
    </location>
</feature>
<evidence type="ECO:0000313" key="4">
    <source>
        <dbReference type="EMBL" id="MPN16455.1"/>
    </source>
</evidence>
<dbReference type="GO" id="GO:0005829">
    <property type="term" value="C:cytosol"/>
    <property type="evidence" value="ECO:0007669"/>
    <property type="project" value="TreeGrafter"/>
</dbReference>
<dbReference type="AlphaFoldDB" id="A0A645FPV5"/>
<dbReference type="PANTHER" id="PTHR42679">
    <property type="entry name" value="S-METHYL-5'-THIOADENOSINE PHOSPHORYLASE"/>
    <property type="match status" value="1"/>
</dbReference>
<reference evidence="4" key="1">
    <citation type="submission" date="2019-08" db="EMBL/GenBank/DDBJ databases">
        <authorList>
            <person name="Kucharzyk K."/>
            <person name="Murdoch R.W."/>
            <person name="Higgins S."/>
            <person name="Loffler F."/>
        </authorList>
    </citation>
    <scope>NUCLEOTIDE SEQUENCE</scope>
</reference>
<name>A0A645FPV5_9ZZZZ</name>
<dbReference type="SUPFAM" id="SSF53167">
    <property type="entry name" value="Purine and uridine phosphorylases"/>
    <property type="match status" value="1"/>
</dbReference>
<gene>
    <name evidence="4" type="ORF">SDC9_163799</name>
</gene>
<protein>
    <submittedName>
        <fullName evidence="4">S-methyl-5'-thioinosine phosphorylase</fullName>
        <ecNumber evidence="4">2.4.2.44</ecNumber>
    </submittedName>
</protein>
<dbReference type="EMBL" id="VSSQ01063414">
    <property type="protein sequence ID" value="MPN16455.1"/>
    <property type="molecule type" value="Genomic_DNA"/>
</dbReference>
<evidence type="ECO:0000259" key="3">
    <source>
        <dbReference type="Pfam" id="PF01048"/>
    </source>
</evidence>
<sequence length="244" mass="27015">MQAAIIGGTNLEEIPVPYREQPVVTPYGDVIVYRGTLDNGQDVIFLSRHGVLYRADPADINYRANIYALYSLGVTHIIGLSSVGACDYAYKLGTVCLINDFIDFTKSRAHSFDREHRLSLHTGMEDVCCPDLNDALEQMILTRSLPYSGRVVYACTEGPRFETAAEVRMFRTLGAQIIGMTLVPEAPLARDLGMNYAALGIIANYCTGMTSYVTDDGIENVIRGMRESVFELCFDFIKNASNQP</sequence>
<dbReference type="EC" id="2.4.2.44" evidence="4"/>
<dbReference type="CDD" id="cd09010">
    <property type="entry name" value="MTAP_SsMTAPII_like_MTIP"/>
    <property type="match status" value="1"/>
</dbReference>
<dbReference type="InterPro" id="IPR000845">
    <property type="entry name" value="Nucleoside_phosphorylase_d"/>
</dbReference>
<dbReference type="Gene3D" id="3.40.50.1580">
    <property type="entry name" value="Nucleoside phosphorylase domain"/>
    <property type="match status" value="1"/>
</dbReference>
<dbReference type="GO" id="GO:0019509">
    <property type="term" value="P:L-methionine salvage from methylthioadenosine"/>
    <property type="evidence" value="ECO:0007669"/>
    <property type="project" value="TreeGrafter"/>
</dbReference>
<comment type="caution">
    <text evidence="4">The sequence shown here is derived from an EMBL/GenBank/DDBJ whole genome shotgun (WGS) entry which is preliminary data.</text>
</comment>
<dbReference type="GO" id="GO:0017061">
    <property type="term" value="F:S-methyl-5-thioadenosine phosphorylase activity"/>
    <property type="evidence" value="ECO:0007669"/>
    <property type="project" value="InterPro"/>
</dbReference>
<accession>A0A645FPV5</accession>
<keyword evidence="2 4" id="KW-0808">Transferase</keyword>
<dbReference type="Pfam" id="PF01048">
    <property type="entry name" value="PNP_UDP_1"/>
    <property type="match status" value="1"/>
</dbReference>
<dbReference type="GO" id="GO:0009116">
    <property type="term" value="P:nucleoside metabolic process"/>
    <property type="evidence" value="ECO:0007669"/>
    <property type="project" value="InterPro"/>
</dbReference>
<dbReference type="InterPro" id="IPR035994">
    <property type="entry name" value="Nucleoside_phosphorylase_sf"/>
</dbReference>
<evidence type="ECO:0000256" key="1">
    <source>
        <dbReference type="ARBA" id="ARBA00022676"/>
    </source>
</evidence>
<evidence type="ECO:0000256" key="2">
    <source>
        <dbReference type="ARBA" id="ARBA00022679"/>
    </source>
</evidence>
<proteinExistence type="predicted"/>
<organism evidence="4">
    <name type="scientific">bioreactor metagenome</name>
    <dbReference type="NCBI Taxonomy" id="1076179"/>
    <lineage>
        <taxon>unclassified sequences</taxon>
        <taxon>metagenomes</taxon>
        <taxon>ecological metagenomes</taxon>
    </lineage>
</organism>